<evidence type="ECO:0000313" key="3">
    <source>
        <dbReference type="Proteomes" id="UP000581206"/>
    </source>
</evidence>
<dbReference type="Pfam" id="PF01636">
    <property type="entry name" value="APH"/>
    <property type="match status" value="1"/>
</dbReference>
<dbReference type="GO" id="GO:0016740">
    <property type="term" value="F:transferase activity"/>
    <property type="evidence" value="ECO:0007669"/>
    <property type="project" value="UniProtKB-KW"/>
</dbReference>
<feature type="domain" description="Aminoglycoside phosphotransferase" evidence="1">
    <location>
        <begin position="115"/>
        <end position="167"/>
    </location>
</feature>
<protein>
    <submittedName>
        <fullName evidence="2">Aminoglycoside phosphotransferase family protein</fullName>
    </submittedName>
</protein>
<name>A0A7X6KTT2_9CELL</name>
<sequence length="246" mass="27088">MTSAPDPHPTPLAGGHVNTVIRVGDTVRRSAGPWTPTVHALLAWARARGAWMVPTPLGVDEQGREMLSWIPGTTGDFPLPDWVWHPRTVQQAGAFLRIWHDATVGFPVQAGPWRLPAHEPAEVICLNDAAPYNMVHAAGRLVGFIDIDMASPGPRVWDLAYLAYRLCSFCSDSPTPGGLDPLRRLDSLLQAYGEDAPAAADVLATMVPRLDELADWTDRHAEDSRQPELHAHADLYRRDARRLPQL</sequence>
<comment type="caution">
    <text evidence="2">The sequence shown here is derived from an EMBL/GenBank/DDBJ whole genome shotgun (WGS) entry which is preliminary data.</text>
</comment>
<evidence type="ECO:0000313" key="2">
    <source>
        <dbReference type="EMBL" id="NKY22139.1"/>
    </source>
</evidence>
<dbReference type="Proteomes" id="UP000581206">
    <property type="component" value="Unassembled WGS sequence"/>
</dbReference>
<dbReference type="InterPro" id="IPR011009">
    <property type="entry name" value="Kinase-like_dom_sf"/>
</dbReference>
<keyword evidence="3" id="KW-1185">Reference proteome</keyword>
<keyword evidence="2" id="KW-0808">Transferase</keyword>
<dbReference type="Gene3D" id="3.90.1200.10">
    <property type="match status" value="1"/>
</dbReference>
<dbReference type="EMBL" id="JAAXOX010000002">
    <property type="protein sequence ID" value="NKY22139.1"/>
    <property type="molecule type" value="Genomic_DNA"/>
</dbReference>
<gene>
    <name evidence="2" type="ORF">HGA03_05600</name>
</gene>
<dbReference type="SUPFAM" id="SSF56112">
    <property type="entry name" value="Protein kinase-like (PK-like)"/>
    <property type="match status" value="1"/>
</dbReference>
<accession>A0A7X6KTT2</accession>
<dbReference type="AlphaFoldDB" id="A0A7X6KTT2"/>
<dbReference type="InterPro" id="IPR002575">
    <property type="entry name" value="Aminoglycoside_PTrfase"/>
</dbReference>
<dbReference type="RefSeq" id="WP_168629242.1">
    <property type="nucleotide sequence ID" value="NZ_BONL01000015.1"/>
</dbReference>
<organism evidence="2 3">
    <name type="scientific">Cellulomonas denverensis</name>
    <dbReference type="NCBI Taxonomy" id="264297"/>
    <lineage>
        <taxon>Bacteria</taxon>
        <taxon>Bacillati</taxon>
        <taxon>Actinomycetota</taxon>
        <taxon>Actinomycetes</taxon>
        <taxon>Micrococcales</taxon>
        <taxon>Cellulomonadaceae</taxon>
        <taxon>Cellulomonas</taxon>
    </lineage>
</organism>
<proteinExistence type="predicted"/>
<evidence type="ECO:0000259" key="1">
    <source>
        <dbReference type="Pfam" id="PF01636"/>
    </source>
</evidence>
<reference evidence="2 3" key="1">
    <citation type="submission" date="2020-04" db="EMBL/GenBank/DDBJ databases">
        <title>MicrobeNet Type strains.</title>
        <authorList>
            <person name="Nicholson A.C."/>
        </authorList>
    </citation>
    <scope>NUCLEOTIDE SEQUENCE [LARGE SCALE GENOMIC DNA]</scope>
    <source>
        <strain evidence="2 3">ATCC BAA-788</strain>
    </source>
</reference>